<evidence type="ECO:0000313" key="7">
    <source>
        <dbReference type="Proteomes" id="UP000319931"/>
    </source>
</evidence>
<dbReference type="InterPro" id="IPR003180">
    <property type="entry name" value="MPG"/>
</dbReference>
<dbReference type="AlphaFoldDB" id="A0A502FYW3"/>
<dbReference type="GO" id="GO:0003677">
    <property type="term" value="F:DNA binding"/>
    <property type="evidence" value="ECO:0007669"/>
    <property type="project" value="InterPro"/>
</dbReference>
<sequence length="185" mass="19372">MTISRDFFAQDAVSVARGLIGAELCIDGVGGRIVETEAYDAGDPASHSFGGATKRNAAMFGPVGHAYVYRIYGLHWCLNFVCAQDQPGSAVLIRAVEPLSGIDVMRARRGAIADRLLCSGPGRLAQALGVDAALDGAPLDQSPFALTAPDTPSRIVAGPRIGITKAAATPWRFCLAGSRYLSKPV</sequence>
<keyword evidence="7" id="KW-1185">Reference proteome</keyword>
<protein>
    <recommendedName>
        <fullName evidence="5">Putative 3-methyladenine DNA glycosylase</fullName>
        <ecNumber evidence="5">3.2.2.-</ecNumber>
    </recommendedName>
</protein>
<dbReference type="Pfam" id="PF02245">
    <property type="entry name" value="Pur_DNA_glyco"/>
    <property type="match status" value="1"/>
</dbReference>
<comment type="similarity">
    <text evidence="1 5">Belongs to the DNA glycosylase MPG family.</text>
</comment>
<dbReference type="SUPFAM" id="SSF50486">
    <property type="entry name" value="FMT C-terminal domain-like"/>
    <property type="match status" value="1"/>
</dbReference>
<organism evidence="6 7">
    <name type="scientific">Sphingomonas glacialis</name>
    <dbReference type="NCBI Taxonomy" id="658225"/>
    <lineage>
        <taxon>Bacteria</taxon>
        <taxon>Pseudomonadati</taxon>
        <taxon>Pseudomonadota</taxon>
        <taxon>Alphaproteobacteria</taxon>
        <taxon>Sphingomonadales</taxon>
        <taxon>Sphingomonadaceae</taxon>
        <taxon>Sphingomonas</taxon>
    </lineage>
</organism>
<dbReference type="EC" id="3.2.2.-" evidence="5"/>
<dbReference type="RefSeq" id="WP_140848895.1">
    <property type="nucleotide sequence ID" value="NZ_RCZC01000002.1"/>
</dbReference>
<dbReference type="InterPro" id="IPR011034">
    <property type="entry name" value="Formyl_transferase-like_C_sf"/>
</dbReference>
<keyword evidence="4 5" id="KW-0234">DNA repair</keyword>
<keyword evidence="6" id="KW-0326">Glycosidase</keyword>
<dbReference type="InterPro" id="IPR036995">
    <property type="entry name" value="MPG_sf"/>
</dbReference>
<dbReference type="Gene3D" id="3.10.300.10">
    <property type="entry name" value="Methylpurine-DNA glycosylase (MPG)"/>
    <property type="match status" value="1"/>
</dbReference>
<evidence type="ECO:0000256" key="1">
    <source>
        <dbReference type="ARBA" id="ARBA00009232"/>
    </source>
</evidence>
<comment type="caution">
    <text evidence="6">The sequence shown here is derived from an EMBL/GenBank/DDBJ whole genome shotgun (WGS) entry which is preliminary data.</text>
</comment>
<dbReference type="GO" id="GO:0006284">
    <property type="term" value="P:base-excision repair"/>
    <property type="evidence" value="ECO:0007669"/>
    <property type="project" value="InterPro"/>
</dbReference>
<dbReference type="HAMAP" id="MF_00527">
    <property type="entry name" value="3MGH"/>
    <property type="match status" value="1"/>
</dbReference>
<dbReference type="CDD" id="cd00540">
    <property type="entry name" value="AAG"/>
    <property type="match status" value="1"/>
</dbReference>
<evidence type="ECO:0000256" key="2">
    <source>
        <dbReference type="ARBA" id="ARBA00022763"/>
    </source>
</evidence>
<name>A0A502FYW3_9SPHN</name>
<dbReference type="PANTHER" id="PTHR10429:SF0">
    <property type="entry name" value="DNA-3-METHYLADENINE GLYCOSYLASE"/>
    <property type="match status" value="1"/>
</dbReference>
<dbReference type="OrthoDB" id="9794313at2"/>
<evidence type="ECO:0000256" key="4">
    <source>
        <dbReference type="ARBA" id="ARBA00023204"/>
    </source>
</evidence>
<proteinExistence type="inferred from homology"/>
<evidence type="ECO:0000256" key="3">
    <source>
        <dbReference type="ARBA" id="ARBA00022801"/>
    </source>
</evidence>
<dbReference type="GO" id="GO:0003905">
    <property type="term" value="F:alkylbase DNA N-glycosylase activity"/>
    <property type="evidence" value="ECO:0007669"/>
    <property type="project" value="InterPro"/>
</dbReference>
<accession>A0A502FYW3</accession>
<dbReference type="EMBL" id="RCZC01000002">
    <property type="protein sequence ID" value="TPG54093.1"/>
    <property type="molecule type" value="Genomic_DNA"/>
</dbReference>
<dbReference type="FunFam" id="3.10.300.10:FF:000001">
    <property type="entry name" value="Putative 3-methyladenine DNA glycosylase"/>
    <property type="match status" value="1"/>
</dbReference>
<gene>
    <name evidence="6" type="ORF">EAH76_05165</name>
</gene>
<keyword evidence="3 5" id="KW-0378">Hydrolase</keyword>
<dbReference type="Proteomes" id="UP000319931">
    <property type="component" value="Unassembled WGS sequence"/>
</dbReference>
<dbReference type="NCBIfam" id="TIGR00567">
    <property type="entry name" value="3mg"/>
    <property type="match status" value="1"/>
</dbReference>
<dbReference type="PANTHER" id="PTHR10429">
    <property type="entry name" value="DNA-3-METHYLADENINE GLYCOSYLASE"/>
    <property type="match status" value="1"/>
</dbReference>
<dbReference type="NCBIfam" id="NF002003">
    <property type="entry name" value="PRK00802.1-3"/>
    <property type="match status" value="1"/>
</dbReference>
<evidence type="ECO:0000256" key="5">
    <source>
        <dbReference type="HAMAP-Rule" id="MF_00527"/>
    </source>
</evidence>
<evidence type="ECO:0000313" key="6">
    <source>
        <dbReference type="EMBL" id="TPG54093.1"/>
    </source>
</evidence>
<keyword evidence="2 5" id="KW-0227">DNA damage</keyword>
<reference evidence="6 7" key="1">
    <citation type="journal article" date="2019" name="Environ. Microbiol.">
        <title>Species interactions and distinct microbial communities in high Arctic permafrost affected cryosols are associated with the CH4 and CO2 gas fluxes.</title>
        <authorList>
            <person name="Altshuler I."/>
            <person name="Hamel J."/>
            <person name="Turney S."/>
            <person name="Magnuson E."/>
            <person name="Levesque R."/>
            <person name="Greer C."/>
            <person name="Whyte L.G."/>
        </authorList>
    </citation>
    <scope>NUCLEOTIDE SEQUENCE [LARGE SCALE GENOMIC DNA]</scope>
    <source>
        <strain evidence="6 7">E6.1</strain>
    </source>
</reference>